<dbReference type="OrthoDB" id="9776525at2"/>
<accession>A0A1M4XSH7</accession>
<feature type="transmembrane region" description="Helical" evidence="1">
    <location>
        <begin position="155"/>
        <end position="174"/>
    </location>
</feature>
<sequence>MWRLTKTEHLKLKHTIGSKLPAVTPAITLLLVLSLTGGIENALPAGTWNWWYTMLLPGMMAVLCYLCIQKDKELNFSTMLSLGIPAEAGWMGKIIYCSVCLLLSNILIFGGTLVGGMVFGTTISPEEGIFGALLLSISYLWAIPLYLFLSARFGLFACVFFSMALSAGGVAALADTKIWWICPSAIPVRLMCPVLGIQPNGLPVPKGSPLSGMGVIVPGVLLSLLWLVVLTFFTVRWFAGREGEA</sequence>
<gene>
    <name evidence="2" type="ORF">SAMN02745158_02110</name>
</gene>
<keyword evidence="1" id="KW-1133">Transmembrane helix</keyword>
<feature type="transmembrane region" description="Helical" evidence="1">
    <location>
        <begin position="50"/>
        <end position="68"/>
    </location>
</feature>
<name>A0A1M4XSH7_9CLOT</name>
<feature type="transmembrane region" description="Helical" evidence="1">
    <location>
        <begin position="215"/>
        <end position="239"/>
    </location>
</feature>
<feature type="transmembrane region" description="Helical" evidence="1">
    <location>
        <begin position="94"/>
        <end position="123"/>
    </location>
</feature>
<dbReference type="EMBL" id="FQVI01000009">
    <property type="protein sequence ID" value="SHE96405.1"/>
    <property type="molecule type" value="Genomic_DNA"/>
</dbReference>
<dbReference type="Proteomes" id="UP000184245">
    <property type="component" value="Unassembled WGS sequence"/>
</dbReference>
<keyword evidence="1" id="KW-0812">Transmembrane</keyword>
<dbReference type="AlphaFoldDB" id="A0A1M4XSH7"/>
<feature type="transmembrane region" description="Helical" evidence="1">
    <location>
        <begin position="20"/>
        <end position="38"/>
    </location>
</feature>
<keyword evidence="1" id="KW-0472">Membrane</keyword>
<organism evidence="2 3">
    <name type="scientific">Lactonifactor longoviformis DSM 17459</name>
    <dbReference type="NCBI Taxonomy" id="1122155"/>
    <lineage>
        <taxon>Bacteria</taxon>
        <taxon>Bacillati</taxon>
        <taxon>Bacillota</taxon>
        <taxon>Clostridia</taxon>
        <taxon>Eubacteriales</taxon>
        <taxon>Clostridiaceae</taxon>
        <taxon>Lactonifactor</taxon>
    </lineage>
</organism>
<evidence type="ECO:0000313" key="2">
    <source>
        <dbReference type="EMBL" id="SHE96405.1"/>
    </source>
</evidence>
<protein>
    <submittedName>
        <fullName evidence="2">ABC-2 type transport system permease protein</fullName>
    </submittedName>
</protein>
<evidence type="ECO:0000256" key="1">
    <source>
        <dbReference type="SAM" id="Phobius"/>
    </source>
</evidence>
<proteinExistence type="predicted"/>
<evidence type="ECO:0000313" key="3">
    <source>
        <dbReference type="Proteomes" id="UP000184245"/>
    </source>
</evidence>
<keyword evidence="3" id="KW-1185">Reference proteome</keyword>
<dbReference type="InterPro" id="IPR021205">
    <property type="entry name" value="Lanti_perm_SpaE/MutE/EpiE-like"/>
</dbReference>
<dbReference type="STRING" id="1122155.SAMN02745158_02110"/>
<feature type="transmembrane region" description="Helical" evidence="1">
    <location>
        <begin position="129"/>
        <end position="148"/>
    </location>
</feature>
<reference evidence="2 3" key="1">
    <citation type="submission" date="2016-11" db="EMBL/GenBank/DDBJ databases">
        <authorList>
            <person name="Jaros S."/>
            <person name="Januszkiewicz K."/>
            <person name="Wedrychowicz H."/>
        </authorList>
    </citation>
    <scope>NUCLEOTIDE SEQUENCE [LARGE SCALE GENOMIC DNA]</scope>
    <source>
        <strain evidence="2 3">DSM 17459</strain>
    </source>
</reference>
<dbReference type="CDD" id="cd21807">
    <property type="entry name" value="ABC-2_lan_permease_MutE_EpiE-like"/>
    <property type="match status" value="1"/>
</dbReference>
<dbReference type="NCBIfam" id="TIGR03732">
    <property type="entry name" value="lanti_perm_MutE"/>
    <property type="match status" value="1"/>
</dbReference>
<dbReference type="RefSeq" id="WP_072851425.1">
    <property type="nucleotide sequence ID" value="NZ_FQVI01000009.1"/>
</dbReference>